<dbReference type="InterPro" id="IPR027291">
    <property type="entry name" value="Glyco_hydro_38_N_sf"/>
</dbReference>
<gene>
    <name evidence="6" type="ORF">OB236_19865</name>
</gene>
<evidence type="ECO:0000256" key="3">
    <source>
        <dbReference type="ARBA" id="ARBA00022801"/>
    </source>
</evidence>
<dbReference type="InterPro" id="IPR000602">
    <property type="entry name" value="Glyco_hydro_38_N"/>
</dbReference>
<dbReference type="Gene3D" id="2.70.98.30">
    <property type="entry name" value="Golgi alpha-mannosidase II, domain 4"/>
    <property type="match status" value="1"/>
</dbReference>
<dbReference type="SUPFAM" id="SSF88713">
    <property type="entry name" value="Glycoside hydrolase/deacetylase"/>
    <property type="match status" value="1"/>
</dbReference>
<dbReference type="InterPro" id="IPR015341">
    <property type="entry name" value="Glyco_hydro_38_cen"/>
</dbReference>
<evidence type="ECO:0000313" key="6">
    <source>
        <dbReference type="EMBL" id="MCU6794366.1"/>
    </source>
</evidence>
<feature type="domain" description="Glycoside hydrolase family 38 central" evidence="5">
    <location>
        <begin position="523"/>
        <end position="602"/>
    </location>
</feature>
<keyword evidence="2" id="KW-0479">Metal-binding</keyword>
<dbReference type="InterPro" id="IPR041147">
    <property type="entry name" value="GH38_C"/>
</dbReference>
<dbReference type="SUPFAM" id="SSF88688">
    <property type="entry name" value="Families 57/38 glycoside transferase middle domain"/>
    <property type="match status" value="1"/>
</dbReference>
<dbReference type="Gene3D" id="1.20.1270.50">
    <property type="entry name" value="Glycoside hydrolase family 38, central domain"/>
    <property type="match status" value="1"/>
</dbReference>
<dbReference type="Proteomes" id="UP001652445">
    <property type="component" value="Unassembled WGS sequence"/>
</dbReference>
<evidence type="ECO:0000313" key="7">
    <source>
        <dbReference type="Proteomes" id="UP001652445"/>
    </source>
</evidence>
<reference evidence="6 7" key="1">
    <citation type="submission" date="2022-09" db="EMBL/GenBank/DDBJ databases">
        <authorList>
            <person name="Han X.L."/>
            <person name="Wang Q."/>
            <person name="Lu T."/>
        </authorList>
    </citation>
    <scope>NUCLEOTIDE SEQUENCE [LARGE SCALE GENOMIC DNA]</scope>
    <source>
        <strain evidence="6 7">WQ 127069</strain>
    </source>
</reference>
<accession>A0ABT2UK10</accession>
<dbReference type="InterPro" id="IPR011682">
    <property type="entry name" value="Glyco_hydro_38_C"/>
</dbReference>
<dbReference type="Pfam" id="PF07748">
    <property type="entry name" value="Glyco_hydro_38C"/>
    <property type="match status" value="1"/>
</dbReference>
<protein>
    <submittedName>
        <fullName evidence="6">Alpha-mannosidase</fullName>
    </submittedName>
</protein>
<dbReference type="SUPFAM" id="SSF74650">
    <property type="entry name" value="Galactose mutarotase-like"/>
    <property type="match status" value="1"/>
</dbReference>
<dbReference type="Pfam" id="PF01074">
    <property type="entry name" value="Glyco_hydro_38N"/>
    <property type="match status" value="1"/>
</dbReference>
<comment type="caution">
    <text evidence="6">The sequence shown here is derived from an EMBL/GenBank/DDBJ whole genome shotgun (WGS) entry which is preliminary data.</text>
</comment>
<dbReference type="Gene3D" id="3.20.110.10">
    <property type="entry name" value="Glycoside hydrolase 38, N terminal domain"/>
    <property type="match status" value="1"/>
</dbReference>
<evidence type="ECO:0000256" key="1">
    <source>
        <dbReference type="ARBA" id="ARBA00009792"/>
    </source>
</evidence>
<dbReference type="PANTHER" id="PTHR46017">
    <property type="entry name" value="ALPHA-MANNOSIDASE 2C1"/>
    <property type="match status" value="1"/>
</dbReference>
<dbReference type="Pfam" id="PF22907">
    <property type="entry name" value="Ams1-like_1st"/>
    <property type="match status" value="1"/>
</dbReference>
<dbReference type="Pfam" id="PF17677">
    <property type="entry name" value="Glyco_hydro38C2"/>
    <property type="match status" value="1"/>
</dbReference>
<dbReference type="Pfam" id="PF09261">
    <property type="entry name" value="Alpha-mann_mid"/>
    <property type="match status" value="1"/>
</dbReference>
<sequence length="1113" mass="128264">MFLTLDKLGKRIEELKEHRYIDHRELPSYLFWIDKEAEIAVKPPEDAAWDRIAIGDRWKGWDLTAWLKTEATIPAEWTDRQIVGLFDFGKTGSGHNWGFESLLYVNGEPYQGVGSNHTEVWFPESYRGQKVELLFKVWSGLSGADGTKTVQEHQLRTSAFAVLETETDDLYHTAFAVYHTIQVLEENRWERQALVKALDRAFLLLNWRVPGDEVFYASVKEANQKLKDELAKLPAYQPLTVRCIGHTHIDVAWLWRLKHTREKAVRSFSTVLRLMEQFPEYVFLQTQPQLYEYIQQDYPEVFAKIKERVQEGRWEAGGAMWLESDCNIPSGESLVRQLLYGIRYFEHTFGVKCEYLWLPDVFGYSWALPQILQKSGLRHFMTSKISWNVYNRFPHDTFYWRGIDGTEVLTHYITTPDPDIPESTFTRFYTYNGQVLPATLSGIWNNYRDKEVNDSELLLSYGWGDGGGGPTRTMLEMRRRLENMPGLPKATTGRADEFFNKLEQTVEQTDRYVHHWDGELYLELHRGTYTSQAYVKKMNRHMEFLLRDAEIVSIFNSPLTGYSSYPQKQLYDSWKIVLRNQFHDILPGSSITEVYEDCRIEYAESERLAQGALTDGLSLLTSCVSLEGEGWMIFNSLPWTRSELVDLSWKEDYEGQQWVDAEGRVLAAERIRGFDADGAGDRLLLLVNDIPAMGYTTIRMESSEELDAAASTDTTGTIDLAAAKLQKLPASMTSEALEVTQSSPFSFTENGVSTPFYDMEWNEFGQLSRLFDKRSKREVLAAGETGNRFDVHEDKPAYHDNWEIDIFYVEKVRHVTELQSVVWLEKGPLRAVAQFEWSYGKTVIRQELIVHAHHPRIDFSTWVDWHERETLLKVAFPVCVRAAAATYEIQFGHVQRPTHWNTSWDYARFETCAHKWVDLSERGFGVSLLNDCKYGHDIKDHVMRLTLIKSSNKPDPECDKGEHTFTYSLLPHDGDWFAAGTVEQAYRLNVPVVVSEITAQASRPQSQSLPAQLSFIGVSGDHVMIDTVKKAEDSDSWIVRCYEYAGKRGEVTFTTHFKVDQAEEVNLVEQEGIPVEHGEHGFGAFFNPFELKTFRIVLAAQSEDQEGRQSHAQ</sequence>
<dbReference type="Gene3D" id="2.60.40.2220">
    <property type="match status" value="1"/>
</dbReference>
<dbReference type="InterPro" id="IPR037094">
    <property type="entry name" value="Glyco_hydro_38_cen_sf"/>
</dbReference>
<organism evidence="6 7">
    <name type="scientific">Paenibacillus baimaensis</name>
    <dbReference type="NCBI Taxonomy" id="2982185"/>
    <lineage>
        <taxon>Bacteria</taxon>
        <taxon>Bacillati</taxon>
        <taxon>Bacillota</taxon>
        <taxon>Bacilli</taxon>
        <taxon>Bacillales</taxon>
        <taxon>Paenibacillaceae</taxon>
        <taxon>Paenibacillus</taxon>
    </lineage>
</organism>
<keyword evidence="7" id="KW-1185">Reference proteome</keyword>
<evidence type="ECO:0000259" key="5">
    <source>
        <dbReference type="SMART" id="SM00872"/>
    </source>
</evidence>
<dbReference type="RefSeq" id="WP_262685532.1">
    <property type="nucleotide sequence ID" value="NZ_JAOQIO010000084.1"/>
</dbReference>
<keyword evidence="3" id="KW-0378">Hydrolase</keyword>
<dbReference type="InterPro" id="IPR028995">
    <property type="entry name" value="Glyco_hydro_57/38_cen_sf"/>
</dbReference>
<dbReference type="SMART" id="SM00872">
    <property type="entry name" value="Alpha-mann_mid"/>
    <property type="match status" value="1"/>
</dbReference>
<name>A0ABT2UK10_9BACL</name>
<proteinExistence type="inferred from homology"/>
<dbReference type="InterPro" id="IPR011330">
    <property type="entry name" value="Glyco_hydro/deAcase_b/a-brl"/>
</dbReference>
<comment type="similarity">
    <text evidence="1">Belongs to the glycosyl hydrolase 38 family.</text>
</comment>
<dbReference type="EMBL" id="JAOQIO010000084">
    <property type="protein sequence ID" value="MCU6794366.1"/>
    <property type="molecule type" value="Genomic_DNA"/>
</dbReference>
<evidence type="ECO:0000256" key="2">
    <source>
        <dbReference type="ARBA" id="ARBA00022723"/>
    </source>
</evidence>
<dbReference type="InterPro" id="IPR011013">
    <property type="entry name" value="Gal_mutarotase_sf_dom"/>
</dbReference>
<dbReference type="PANTHER" id="PTHR46017:SF1">
    <property type="entry name" value="ALPHA-MANNOSIDASE 2C1"/>
    <property type="match status" value="1"/>
</dbReference>
<keyword evidence="4" id="KW-0326">Glycosidase</keyword>
<dbReference type="InterPro" id="IPR054723">
    <property type="entry name" value="Ams1-like_N"/>
</dbReference>
<dbReference type="CDD" id="cd10789">
    <property type="entry name" value="GH38N_AMII_ER_cytosolic"/>
    <property type="match status" value="1"/>
</dbReference>
<evidence type="ECO:0000256" key="4">
    <source>
        <dbReference type="ARBA" id="ARBA00023295"/>
    </source>
</evidence>